<feature type="transmembrane region" description="Helical" evidence="1">
    <location>
        <begin position="6"/>
        <end position="24"/>
    </location>
</feature>
<sequence length="106" mass="12506">MFLLMWAFIAVLIIAVIFLFWLNFRKEQNMETDLDQQHHLEEKIVLLEGNLKRTLEIMQELVKSVHTDREILSQTVTKLNALEQQNAELVILLKKYQALLGKTELK</sequence>
<keyword evidence="1" id="KW-1133">Transmembrane helix</keyword>
<keyword evidence="1" id="KW-0472">Membrane</keyword>
<proteinExistence type="predicted"/>
<keyword evidence="1" id="KW-0812">Transmembrane</keyword>
<evidence type="ECO:0000313" key="2">
    <source>
        <dbReference type="EMBL" id="HCM31932.1"/>
    </source>
</evidence>
<evidence type="ECO:0000256" key="1">
    <source>
        <dbReference type="SAM" id="Phobius"/>
    </source>
</evidence>
<accession>A0A3A4CZR7</accession>
<gene>
    <name evidence="2" type="ORF">DIC32_10880</name>
</gene>
<organism evidence="2 3">
    <name type="scientific">Acinetobacter radioresistens</name>
    <dbReference type="NCBI Taxonomy" id="40216"/>
    <lineage>
        <taxon>Bacteria</taxon>
        <taxon>Pseudomonadati</taxon>
        <taxon>Pseudomonadota</taxon>
        <taxon>Gammaproteobacteria</taxon>
        <taxon>Moraxellales</taxon>
        <taxon>Moraxellaceae</taxon>
        <taxon>Acinetobacter</taxon>
    </lineage>
</organism>
<dbReference type="EMBL" id="DPXL01000137">
    <property type="protein sequence ID" value="HCM31932.1"/>
    <property type="molecule type" value="Genomic_DNA"/>
</dbReference>
<name>A0A3A4CZR7_ACIRA</name>
<dbReference type="RefSeq" id="WP_005404224.1">
    <property type="nucleotide sequence ID" value="NZ_CABKOV010000018.1"/>
</dbReference>
<reference evidence="2 3" key="1">
    <citation type="journal article" date="2018" name="Nat. Biotechnol.">
        <title>A standardized bacterial taxonomy based on genome phylogeny substantially revises the tree of life.</title>
        <authorList>
            <person name="Parks D.H."/>
            <person name="Chuvochina M."/>
            <person name="Waite D.W."/>
            <person name="Rinke C."/>
            <person name="Skarshewski A."/>
            <person name="Chaumeil P.A."/>
            <person name="Hugenholtz P."/>
        </authorList>
    </citation>
    <scope>NUCLEOTIDE SEQUENCE [LARGE SCALE GENOMIC DNA]</scope>
    <source>
        <strain evidence="2">UBA10045</strain>
    </source>
</reference>
<evidence type="ECO:0000313" key="3">
    <source>
        <dbReference type="Proteomes" id="UP000262257"/>
    </source>
</evidence>
<protein>
    <submittedName>
        <fullName evidence="2">Uncharacterized protein</fullName>
    </submittedName>
</protein>
<dbReference type="Proteomes" id="UP000262257">
    <property type="component" value="Unassembled WGS sequence"/>
</dbReference>
<dbReference type="AlphaFoldDB" id="A0A3A4CZR7"/>
<comment type="caution">
    <text evidence="2">The sequence shown here is derived from an EMBL/GenBank/DDBJ whole genome shotgun (WGS) entry which is preliminary data.</text>
</comment>